<name>A0A0P6AP35_9CRUS</name>
<dbReference type="AlphaFoldDB" id="A0A0P6AP35"/>
<evidence type="ECO:0000313" key="1">
    <source>
        <dbReference type="EMBL" id="JAN13867.1"/>
    </source>
</evidence>
<reference evidence="1" key="1">
    <citation type="submission" date="2015-10" db="EMBL/GenBank/DDBJ databases">
        <title>EvidentialGene: Evidence-directed Construction of Complete mRNA Transcriptomes without Genomes.</title>
        <authorList>
            <person name="Gilbert D.G."/>
        </authorList>
    </citation>
    <scope>NUCLEOTIDE SEQUENCE</scope>
</reference>
<organism evidence="1">
    <name type="scientific">Daphnia magna</name>
    <dbReference type="NCBI Taxonomy" id="35525"/>
    <lineage>
        <taxon>Eukaryota</taxon>
        <taxon>Metazoa</taxon>
        <taxon>Ecdysozoa</taxon>
        <taxon>Arthropoda</taxon>
        <taxon>Crustacea</taxon>
        <taxon>Branchiopoda</taxon>
        <taxon>Diplostraca</taxon>
        <taxon>Cladocera</taxon>
        <taxon>Anomopoda</taxon>
        <taxon>Daphniidae</taxon>
        <taxon>Daphnia</taxon>
    </lineage>
</organism>
<sequence>MWEHGYSYCYDDRGHCPVDDKEFLTYQKMNNNDEASRHAYHLFISTDQSCDLIDQSRVVTSRVRR</sequence>
<accession>A0A0P6AP35</accession>
<dbReference type="EMBL" id="GDIQ01080870">
    <property type="protein sequence ID" value="JAN13867.1"/>
    <property type="molecule type" value="Transcribed_RNA"/>
</dbReference>
<proteinExistence type="predicted"/>
<protein>
    <submittedName>
        <fullName evidence="1">Uncharacterized protein</fullName>
    </submittedName>
</protein>